<dbReference type="SUPFAM" id="SSF82784">
    <property type="entry name" value="OsmC-like"/>
    <property type="match status" value="1"/>
</dbReference>
<dbReference type="InterPro" id="IPR036102">
    <property type="entry name" value="OsmC/Ohrsf"/>
</dbReference>
<dbReference type="PANTHER" id="PTHR34352">
    <property type="entry name" value="PROTEIN YHFA"/>
    <property type="match status" value="1"/>
</dbReference>
<protein>
    <recommendedName>
        <fullName evidence="3">OsmC family peroxiredoxin</fullName>
    </recommendedName>
</protein>
<gene>
    <name evidence="1" type="ORF">GCM10007359_07770</name>
</gene>
<organism evidence="1 2">
    <name type="scientific">Rothia aerolata</name>
    <dbReference type="NCBI Taxonomy" id="1812262"/>
    <lineage>
        <taxon>Bacteria</taxon>
        <taxon>Bacillati</taxon>
        <taxon>Actinomycetota</taxon>
        <taxon>Actinomycetes</taxon>
        <taxon>Micrococcales</taxon>
        <taxon>Micrococcaceae</taxon>
        <taxon>Rothia</taxon>
    </lineage>
</organism>
<evidence type="ECO:0008006" key="3">
    <source>
        <dbReference type="Google" id="ProtNLM"/>
    </source>
</evidence>
<evidence type="ECO:0000313" key="2">
    <source>
        <dbReference type="Proteomes" id="UP000600171"/>
    </source>
</evidence>
<proteinExistence type="predicted"/>
<dbReference type="Pfam" id="PF02566">
    <property type="entry name" value="OsmC"/>
    <property type="match status" value="1"/>
</dbReference>
<dbReference type="Proteomes" id="UP000600171">
    <property type="component" value="Unassembled WGS sequence"/>
</dbReference>
<dbReference type="InterPro" id="IPR015946">
    <property type="entry name" value="KH_dom-like_a/b"/>
</dbReference>
<evidence type="ECO:0000313" key="1">
    <source>
        <dbReference type="EMBL" id="GGH60011.1"/>
    </source>
</evidence>
<name>A0A917IS29_9MICC</name>
<dbReference type="Gene3D" id="3.30.300.20">
    <property type="match status" value="1"/>
</dbReference>
<keyword evidence="2" id="KW-1185">Reference proteome</keyword>
<comment type="caution">
    <text evidence="1">The sequence shown here is derived from an EMBL/GenBank/DDBJ whole genome shotgun (WGS) entry which is preliminary data.</text>
</comment>
<sequence length="148" mass="16304">MTQENRENDPNFRSVTVERVGETHYRATNPSGAVVEFGQGEGLLTPVEMLLAALAGCSSVDVDVVTSRRSEPENFTVTSSAVKLHEDDGAVRLDDVQLSFNVTFPSDKAGQQAQKMVDRLMKLSHEKDCTVSRTIEHPTHVEFINENG</sequence>
<reference evidence="1 2" key="1">
    <citation type="journal article" date="2014" name="Int. J. Syst. Evol. Microbiol.">
        <title>Complete genome sequence of Corynebacterium casei LMG S-19264T (=DSM 44701T), isolated from a smear-ripened cheese.</title>
        <authorList>
            <consortium name="US DOE Joint Genome Institute (JGI-PGF)"/>
            <person name="Walter F."/>
            <person name="Albersmeier A."/>
            <person name="Kalinowski J."/>
            <person name="Ruckert C."/>
        </authorList>
    </citation>
    <scope>NUCLEOTIDE SEQUENCE [LARGE SCALE GENOMIC DNA]</scope>
    <source>
        <strain evidence="1 2">CCM 8669</strain>
    </source>
</reference>
<accession>A0A917IS29</accession>
<dbReference type="InterPro" id="IPR003718">
    <property type="entry name" value="OsmC/Ohr_fam"/>
</dbReference>
<dbReference type="EMBL" id="BMDC01000001">
    <property type="protein sequence ID" value="GGH60011.1"/>
    <property type="molecule type" value="Genomic_DNA"/>
</dbReference>
<dbReference type="PANTHER" id="PTHR34352:SF1">
    <property type="entry name" value="PROTEIN YHFA"/>
    <property type="match status" value="1"/>
</dbReference>
<dbReference type="AlphaFoldDB" id="A0A917IS29"/>
<dbReference type="RefSeq" id="WP_188358990.1">
    <property type="nucleotide sequence ID" value="NZ_BMDC01000001.1"/>
</dbReference>